<name>A0A915E157_9BILA</name>
<dbReference type="WBParaSite" id="jg25094">
    <property type="protein sequence ID" value="jg25094"/>
    <property type="gene ID" value="jg25094"/>
</dbReference>
<feature type="compositionally biased region" description="Basic and acidic residues" evidence="1">
    <location>
        <begin position="98"/>
        <end position="109"/>
    </location>
</feature>
<feature type="compositionally biased region" description="Polar residues" evidence="1">
    <location>
        <begin position="51"/>
        <end position="64"/>
    </location>
</feature>
<evidence type="ECO:0000313" key="3">
    <source>
        <dbReference type="WBParaSite" id="jg25094"/>
    </source>
</evidence>
<proteinExistence type="predicted"/>
<feature type="region of interest" description="Disordered" evidence="1">
    <location>
        <begin position="98"/>
        <end position="122"/>
    </location>
</feature>
<organism evidence="2 3">
    <name type="scientific">Ditylenchus dipsaci</name>
    <dbReference type="NCBI Taxonomy" id="166011"/>
    <lineage>
        <taxon>Eukaryota</taxon>
        <taxon>Metazoa</taxon>
        <taxon>Ecdysozoa</taxon>
        <taxon>Nematoda</taxon>
        <taxon>Chromadorea</taxon>
        <taxon>Rhabditida</taxon>
        <taxon>Tylenchina</taxon>
        <taxon>Tylenchomorpha</taxon>
        <taxon>Sphaerularioidea</taxon>
        <taxon>Anguinidae</taxon>
        <taxon>Anguininae</taxon>
        <taxon>Ditylenchus</taxon>
    </lineage>
</organism>
<reference evidence="3" key="1">
    <citation type="submission" date="2022-11" db="UniProtKB">
        <authorList>
            <consortium name="WormBaseParasite"/>
        </authorList>
    </citation>
    <scope>IDENTIFICATION</scope>
</reference>
<protein>
    <submittedName>
        <fullName evidence="3">Uncharacterized protein</fullName>
    </submittedName>
</protein>
<dbReference type="Proteomes" id="UP000887574">
    <property type="component" value="Unplaced"/>
</dbReference>
<evidence type="ECO:0000313" key="2">
    <source>
        <dbReference type="Proteomes" id="UP000887574"/>
    </source>
</evidence>
<evidence type="ECO:0000256" key="1">
    <source>
        <dbReference type="SAM" id="MobiDB-lite"/>
    </source>
</evidence>
<accession>A0A915E157</accession>
<sequence>MLLPSILCQETVQQQPDMMGIAQKLLANVGSFLAIQGVQQGNTDSFRRSEPSSQPTEKTATDSLNDAARPTSGQEPLYVDGQQIFNEDLILGHIFGKKETGPRHSEHSGRPHRHHRYMPSSYEDEDNRYESYRLTRPWKGRTNPLHPMLLTTTLTPTTTGHYYQSNYYNYICRGLENQYICGKTCKKDSVSKYALKILLDYVLDLVSAKKMLKETEYANFVLSIGVNAAGSLTNYRLQGNIYQAEDDQLIIRLKDFHDSVVDIPVCALKAGLKKNSTAYQYVVLVESSSCNEAMLIVQDPALFLKQTDSELTKFLQHKISTEEMNPMEIVQHADTC</sequence>
<feature type="region of interest" description="Disordered" evidence="1">
    <location>
        <begin position="41"/>
        <end position="75"/>
    </location>
</feature>
<dbReference type="AlphaFoldDB" id="A0A915E157"/>
<keyword evidence="2" id="KW-1185">Reference proteome</keyword>